<evidence type="ECO:0000313" key="2">
    <source>
        <dbReference type="EnsemblPlants" id="KQL13028"/>
    </source>
</evidence>
<dbReference type="EnsemblPlants" id="KQL13028">
    <property type="protein sequence ID" value="KQL13028"/>
    <property type="gene ID" value="SETIT_023574mg"/>
</dbReference>
<accession>K3ZAK3</accession>
<dbReference type="AlphaFoldDB" id="K3ZAK3"/>
<evidence type="ECO:0000256" key="1">
    <source>
        <dbReference type="SAM" id="MobiDB-lite"/>
    </source>
</evidence>
<feature type="compositionally biased region" description="Basic and acidic residues" evidence="1">
    <location>
        <begin position="8"/>
        <end position="37"/>
    </location>
</feature>
<dbReference type="InParanoid" id="K3ZAK3"/>
<reference evidence="3" key="1">
    <citation type="journal article" date="2012" name="Nat. Biotechnol.">
        <title>Reference genome sequence of the model plant Setaria.</title>
        <authorList>
            <person name="Bennetzen J.L."/>
            <person name="Schmutz J."/>
            <person name="Wang H."/>
            <person name="Percifield R."/>
            <person name="Hawkins J."/>
            <person name="Pontaroli A.C."/>
            <person name="Estep M."/>
            <person name="Feng L."/>
            <person name="Vaughn J.N."/>
            <person name="Grimwood J."/>
            <person name="Jenkins J."/>
            <person name="Barry K."/>
            <person name="Lindquist E."/>
            <person name="Hellsten U."/>
            <person name="Deshpande S."/>
            <person name="Wang X."/>
            <person name="Wu X."/>
            <person name="Mitros T."/>
            <person name="Triplett J."/>
            <person name="Yang X."/>
            <person name="Ye C.Y."/>
            <person name="Mauro-Herrera M."/>
            <person name="Wang L."/>
            <person name="Li P."/>
            <person name="Sharma M."/>
            <person name="Sharma R."/>
            <person name="Ronald P.C."/>
            <person name="Panaud O."/>
            <person name="Kellogg E.A."/>
            <person name="Brutnell T.P."/>
            <person name="Doust A.N."/>
            <person name="Tuskan G.A."/>
            <person name="Rokhsar D."/>
            <person name="Devos K.M."/>
        </authorList>
    </citation>
    <scope>NUCLEOTIDE SEQUENCE [LARGE SCALE GENOMIC DNA]</scope>
    <source>
        <strain evidence="3">cv. Yugu1</strain>
    </source>
</reference>
<feature type="region of interest" description="Disordered" evidence="1">
    <location>
        <begin position="1"/>
        <end position="68"/>
    </location>
</feature>
<organism evidence="2 3">
    <name type="scientific">Setaria italica</name>
    <name type="common">Foxtail millet</name>
    <name type="synonym">Panicum italicum</name>
    <dbReference type="NCBI Taxonomy" id="4555"/>
    <lineage>
        <taxon>Eukaryota</taxon>
        <taxon>Viridiplantae</taxon>
        <taxon>Streptophyta</taxon>
        <taxon>Embryophyta</taxon>
        <taxon>Tracheophyta</taxon>
        <taxon>Spermatophyta</taxon>
        <taxon>Magnoliopsida</taxon>
        <taxon>Liliopsida</taxon>
        <taxon>Poales</taxon>
        <taxon>Poaceae</taxon>
        <taxon>PACMAD clade</taxon>
        <taxon>Panicoideae</taxon>
        <taxon>Panicodae</taxon>
        <taxon>Paniceae</taxon>
        <taxon>Cenchrinae</taxon>
        <taxon>Setaria</taxon>
    </lineage>
</organism>
<protein>
    <submittedName>
        <fullName evidence="2">Uncharacterized protein</fullName>
    </submittedName>
</protein>
<evidence type="ECO:0000313" key="3">
    <source>
        <dbReference type="Proteomes" id="UP000004995"/>
    </source>
</evidence>
<proteinExistence type="predicted"/>
<dbReference type="Gramene" id="KQL13028">
    <property type="protein sequence ID" value="KQL13028"/>
    <property type="gene ID" value="SETIT_023574mg"/>
</dbReference>
<keyword evidence="3" id="KW-1185">Reference proteome</keyword>
<sequence>MALAGATLDRDGEGGTERKGAERNDDVRGKPRVHTDAFRPALAIPRGEARGPHGGTVERRPNVAWGGRTVGQPPQVKCFYSVSAQRTGPIFTIATLACSPAAPLLLFVSVSTRNPEPRGTLIGQDCDDAERNAGSFAILSER</sequence>
<feature type="compositionally biased region" description="Basic and acidic residues" evidence="1">
    <location>
        <begin position="47"/>
        <end position="61"/>
    </location>
</feature>
<dbReference type="HOGENOM" id="CLU_1819201_0_0_1"/>
<dbReference type="EMBL" id="AGNK02001417">
    <property type="status" value="NOT_ANNOTATED_CDS"/>
    <property type="molecule type" value="Genomic_DNA"/>
</dbReference>
<dbReference type="Proteomes" id="UP000004995">
    <property type="component" value="Unassembled WGS sequence"/>
</dbReference>
<name>K3ZAK3_SETIT</name>
<reference evidence="2" key="2">
    <citation type="submission" date="2018-08" db="UniProtKB">
        <authorList>
            <consortium name="EnsemblPlants"/>
        </authorList>
    </citation>
    <scope>IDENTIFICATION</scope>
    <source>
        <strain evidence="2">Yugu1</strain>
    </source>
</reference>